<dbReference type="AlphaFoldDB" id="A0A165TT44"/>
<proteinExistence type="inferred from homology"/>
<protein>
    <submittedName>
        <fullName evidence="6">FAD/NAD(P)-binding domain-containing protein</fullName>
    </submittedName>
</protein>
<dbReference type="STRING" id="1314782.A0A165TT44"/>
<dbReference type="PANTHER" id="PTHR23023">
    <property type="entry name" value="DIMETHYLANILINE MONOOXYGENASE"/>
    <property type="match status" value="1"/>
</dbReference>
<dbReference type="Pfam" id="PF00743">
    <property type="entry name" value="FMO-like"/>
    <property type="match status" value="1"/>
</dbReference>
<dbReference type="PIRSF" id="PIRSF000332">
    <property type="entry name" value="FMO"/>
    <property type="match status" value="1"/>
</dbReference>
<accession>A0A165TT44</accession>
<organism evidence="6 7">
    <name type="scientific">Neolentinus lepideus HHB14362 ss-1</name>
    <dbReference type="NCBI Taxonomy" id="1314782"/>
    <lineage>
        <taxon>Eukaryota</taxon>
        <taxon>Fungi</taxon>
        <taxon>Dikarya</taxon>
        <taxon>Basidiomycota</taxon>
        <taxon>Agaricomycotina</taxon>
        <taxon>Agaricomycetes</taxon>
        <taxon>Gloeophyllales</taxon>
        <taxon>Gloeophyllaceae</taxon>
        <taxon>Neolentinus</taxon>
    </lineage>
</organism>
<dbReference type="EMBL" id="KV425563">
    <property type="protein sequence ID" value="KZT27135.1"/>
    <property type="molecule type" value="Genomic_DNA"/>
</dbReference>
<dbReference type="InterPro" id="IPR000960">
    <property type="entry name" value="Flavin_mOase"/>
</dbReference>
<keyword evidence="4" id="KW-0521">NADP</keyword>
<dbReference type="Gene3D" id="3.50.50.60">
    <property type="entry name" value="FAD/NAD(P)-binding domain"/>
    <property type="match status" value="2"/>
</dbReference>
<evidence type="ECO:0000256" key="1">
    <source>
        <dbReference type="ARBA" id="ARBA00009183"/>
    </source>
</evidence>
<reference evidence="6 7" key="1">
    <citation type="journal article" date="2016" name="Mol. Biol. Evol.">
        <title>Comparative Genomics of Early-Diverging Mushroom-Forming Fungi Provides Insights into the Origins of Lignocellulose Decay Capabilities.</title>
        <authorList>
            <person name="Nagy L.G."/>
            <person name="Riley R."/>
            <person name="Tritt A."/>
            <person name="Adam C."/>
            <person name="Daum C."/>
            <person name="Floudas D."/>
            <person name="Sun H."/>
            <person name="Yadav J.S."/>
            <person name="Pangilinan J."/>
            <person name="Larsson K.H."/>
            <person name="Matsuura K."/>
            <person name="Barry K."/>
            <person name="Labutti K."/>
            <person name="Kuo R."/>
            <person name="Ohm R.A."/>
            <person name="Bhattacharya S.S."/>
            <person name="Shirouzu T."/>
            <person name="Yoshinaga Y."/>
            <person name="Martin F.M."/>
            <person name="Grigoriev I.V."/>
            <person name="Hibbett D.S."/>
        </authorList>
    </citation>
    <scope>NUCLEOTIDE SEQUENCE [LARGE SCALE GENOMIC DNA]</scope>
    <source>
        <strain evidence="6 7">HHB14362 ss-1</strain>
    </source>
</reference>
<dbReference type="GO" id="GO:0050661">
    <property type="term" value="F:NADP binding"/>
    <property type="evidence" value="ECO:0007669"/>
    <property type="project" value="InterPro"/>
</dbReference>
<dbReference type="Proteomes" id="UP000076761">
    <property type="component" value="Unassembled WGS sequence"/>
</dbReference>
<dbReference type="InterPro" id="IPR050346">
    <property type="entry name" value="FMO-like"/>
</dbReference>
<dbReference type="InParanoid" id="A0A165TT44"/>
<dbReference type="SUPFAM" id="SSF51905">
    <property type="entry name" value="FAD/NAD(P)-binding domain"/>
    <property type="match status" value="2"/>
</dbReference>
<evidence type="ECO:0000256" key="5">
    <source>
        <dbReference type="ARBA" id="ARBA00023002"/>
    </source>
</evidence>
<evidence type="ECO:0000313" key="7">
    <source>
        <dbReference type="Proteomes" id="UP000076761"/>
    </source>
</evidence>
<keyword evidence="3" id="KW-0274">FAD</keyword>
<dbReference type="OrthoDB" id="2915840at2759"/>
<dbReference type="GO" id="GO:0050660">
    <property type="term" value="F:flavin adenine dinucleotide binding"/>
    <property type="evidence" value="ECO:0007669"/>
    <property type="project" value="InterPro"/>
</dbReference>
<sequence>MESVELLIIGAGWHGLAMAKTYLECHPEARVTVLDGQETVGGVWAKERLYSGLRTNNMRGTYEFSDFPLDDSFGVKLGEHTPGAVVHEYLHKYTEKFDLYRRIRFRTKVGSVERVEGGKWIVTTSQNGGLTEAKTLTIFTDKLVLATGLTSQPLPQNYKGGDVFGAPMFHVKDLPSHENDLILTANSVVVVGGTKFAWDAVYTFASVGISVHWIIRKSGHGPSWMTPPYITPLKIWFEMIVTTRAITWFSPCVWGDADGFGSIRRFLHGTRVGRWLVDAFWNTFRNHIASLNSYDSCPATAKLVPSAGPFWHGTSTGILNQPTNFFEYVRNGTVKVHIEDIEELSHKTVHLSSGKSLPADAFIYMTGWEMKPSFEFLPEGIESKLGLPGMSNSADHTAVQKVDEEIFSRFPRLRDQPVRISHREQFSSEDSKAAAPYRLYRAMVPPAFITDRSIAFCGVIQSTITPLLAQTQALWTTAYLDGRLPLDSTERVNADTVLHSQFCRWRCPEGRGKQFPDLVFDVIPYIDMLLNDMGLRRHRKSNILAECFQPYTMVDYRGVVDEWRTKTAV</sequence>
<evidence type="ECO:0000256" key="2">
    <source>
        <dbReference type="ARBA" id="ARBA00022630"/>
    </source>
</evidence>
<name>A0A165TT44_9AGAM</name>
<dbReference type="InterPro" id="IPR036188">
    <property type="entry name" value="FAD/NAD-bd_sf"/>
</dbReference>
<gene>
    <name evidence="6" type="ORF">NEOLEDRAFT_1168299</name>
</gene>
<keyword evidence="2" id="KW-0285">Flavoprotein</keyword>
<keyword evidence="5" id="KW-0560">Oxidoreductase</keyword>
<comment type="similarity">
    <text evidence="1">Belongs to the FMO family.</text>
</comment>
<keyword evidence="7" id="KW-1185">Reference proteome</keyword>
<evidence type="ECO:0000256" key="3">
    <source>
        <dbReference type="ARBA" id="ARBA00022827"/>
    </source>
</evidence>
<dbReference type="InterPro" id="IPR020946">
    <property type="entry name" value="Flavin_mOase-like"/>
</dbReference>
<dbReference type="GO" id="GO:0004499">
    <property type="term" value="F:N,N-dimethylaniline monooxygenase activity"/>
    <property type="evidence" value="ECO:0007669"/>
    <property type="project" value="InterPro"/>
</dbReference>
<evidence type="ECO:0000313" key="6">
    <source>
        <dbReference type="EMBL" id="KZT27135.1"/>
    </source>
</evidence>
<evidence type="ECO:0000256" key="4">
    <source>
        <dbReference type="ARBA" id="ARBA00022857"/>
    </source>
</evidence>